<dbReference type="GO" id="GO:0000155">
    <property type="term" value="F:phosphorelay sensor kinase activity"/>
    <property type="evidence" value="ECO:0007669"/>
    <property type="project" value="InterPro"/>
</dbReference>
<dbReference type="Gene3D" id="3.40.50.2300">
    <property type="match status" value="2"/>
</dbReference>
<evidence type="ECO:0000313" key="7">
    <source>
        <dbReference type="Proteomes" id="UP001388673"/>
    </source>
</evidence>
<dbReference type="CDD" id="cd00082">
    <property type="entry name" value="HisKA"/>
    <property type="match status" value="2"/>
</dbReference>
<dbReference type="InterPro" id="IPR035965">
    <property type="entry name" value="PAS-like_dom_sf"/>
</dbReference>
<dbReference type="InterPro" id="IPR036097">
    <property type="entry name" value="HisK_dim/P_sf"/>
</dbReference>
<dbReference type="RefSeq" id="XP_066804047.1">
    <property type="nucleotide sequence ID" value="XM_066945358.1"/>
</dbReference>
<dbReference type="FunFam" id="3.40.50.2300:FF:000307">
    <property type="entry name" value="Receptor-like histidine kinase BpdS"/>
    <property type="match status" value="1"/>
</dbReference>
<dbReference type="Gene3D" id="1.10.287.130">
    <property type="match status" value="2"/>
</dbReference>
<dbReference type="CDD" id="cd17546">
    <property type="entry name" value="REC_hyHK_CKI1_RcsC-like"/>
    <property type="match status" value="1"/>
</dbReference>
<dbReference type="Pfam" id="PF00072">
    <property type="entry name" value="Response_reg"/>
    <property type="match status" value="2"/>
</dbReference>
<feature type="region of interest" description="Disordered" evidence="3">
    <location>
        <begin position="200"/>
        <end position="270"/>
    </location>
</feature>
<dbReference type="SUPFAM" id="SSF47384">
    <property type="entry name" value="Homodimeric domain of signal transducing histidine kinase"/>
    <property type="match status" value="2"/>
</dbReference>
<evidence type="ECO:0000256" key="2">
    <source>
        <dbReference type="PROSITE-ProRule" id="PRU00169"/>
    </source>
</evidence>
<evidence type="ECO:0000256" key="1">
    <source>
        <dbReference type="ARBA" id="ARBA00022553"/>
    </source>
</evidence>
<dbReference type="SMART" id="SM00387">
    <property type="entry name" value="HATPase_c"/>
    <property type="match status" value="2"/>
</dbReference>
<dbReference type="GeneID" id="92179500"/>
<dbReference type="SMART" id="SM00388">
    <property type="entry name" value="HisKA"/>
    <property type="match status" value="2"/>
</dbReference>
<dbReference type="PANTHER" id="PTHR43547">
    <property type="entry name" value="TWO-COMPONENT HISTIDINE KINASE"/>
    <property type="match status" value="1"/>
</dbReference>
<evidence type="ECO:0000256" key="3">
    <source>
        <dbReference type="SAM" id="MobiDB-lite"/>
    </source>
</evidence>
<dbReference type="Proteomes" id="UP001388673">
    <property type="component" value="Unassembled WGS sequence"/>
</dbReference>
<feature type="domain" description="Histidine kinase" evidence="4">
    <location>
        <begin position="1218"/>
        <end position="1491"/>
    </location>
</feature>
<dbReference type="Pfam" id="PF00512">
    <property type="entry name" value="HisKA"/>
    <property type="match status" value="1"/>
</dbReference>
<proteinExistence type="predicted"/>
<dbReference type="SMART" id="SM00448">
    <property type="entry name" value="REC"/>
    <property type="match status" value="2"/>
</dbReference>
<evidence type="ECO:0000313" key="6">
    <source>
        <dbReference type="EMBL" id="KAK8861422.1"/>
    </source>
</evidence>
<dbReference type="InterPro" id="IPR005467">
    <property type="entry name" value="His_kinase_dom"/>
</dbReference>
<dbReference type="SUPFAM" id="SSF55874">
    <property type="entry name" value="ATPase domain of HSP90 chaperone/DNA topoisomerase II/histidine kinase"/>
    <property type="match status" value="2"/>
</dbReference>
<feature type="modified residue" description="4-aspartylphosphate" evidence="2">
    <location>
        <position position="1608"/>
    </location>
</feature>
<dbReference type="InterPro" id="IPR003594">
    <property type="entry name" value="HATPase_dom"/>
</dbReference>
<evidence type="ECO:0000259" key="4">
    <source>
        <dbReference type="PROSITE" id="PS50109"/>
    </source>
</evidence>
<dbReference type="PROSITE" id="PS50110">
    <property type="entry name" value="RESPONSE_REGULATORY"/>
    <property type="match status" value="2"/>
</dbReference>
<dbReference type="PRINTS" id="PR00344">
    <property type="entry name" value="BCTRLSENSOR"/>
</dbReference>
<dbReference type="InterPro" id="IPR001789">
    <property type="entry name" value="Sig_transdc_resp-reg_receiver"/>
</dbReference>
<name>A0AAW0Z111_9TREE</name>
<dbReference type="SUPFAM" id="SSF52172">
    <property type="entry name" value="CheY-like"/>
    <property type="match status" value="2"/>
</dbReference>
<dbReference type="Gene3D" id="3.30.450.20">
    <property type="entry name" value="PAS domain"/>
    <property type="match status" value="2"/>
</dbReference>
<gene>
    <name evidence="6" type="ORF">IAR55_002241</name>
</gene>
<dbReference type="InterPro" id="IPR003661">
    <property type="entry name" value="HisK_dim/P_dom"/>
</dbReference>
<organism evidence="6 7">
    <name type="scientific">Kwoniella newhampshirensis</name>
    <dbReference type="NCBI Taxonomy" id="1651941"/>
    <lineage>
        <taxon>Eukaryota</taxon>
        <taxon>Fungi</taxon>
        <taxon>Dikarya</taxon>
        <taxon>Basidiomycota</taxon>
        <taxon>Agaricomycotina</taxon>
        <taxon>Tremellomycetes</taxon>
        <taxon>Tremellales</taxon>
        <taxon>Cryptococcaceae</taxon>
        <taxon>Kwoniella</taxon>
    </lineage>
</organism>
<dbReference type="KEGG" id="kne:92179500"/>
<accession>A0AAW0Z111</accession>
<feature type="compositionally biased region" description="Low complexity" evidence="3">
    <location>
        <begin position="220"/>
        <end position="238"/>
    </location>
</feature>
<keyword evidence="1 2" id="KW-0597">Phosphoprotein</keyword>
<dbReference type="InterPro" id="IPR036890">
    <property type="entry name" value="HATPase_C_sf"/>
</dbReference>
<dbReference type="PANTHER" id="PTHR43547:SF2">
    <property type="entry name" value="HYBRID SIGNAL TRANSDUCTION HISTIDINE KINASE C"/>
    <property type="match status" value="1"/>
</dbReference>
<sequence>MLPGIDVDLTAVPLAFLEAYPFAAFVLIVPVALRTRPRLIARDTDVTVRRFIEDVSPLNENGYSHTASSTTTVAWGNERWYQLTQGRPIGECLEPRVQNRLQAWVEGGDAGLGGEGNEGDLTFEMLAPVGVTLTVAKTIIPLSPPSTTHAFCILTSQKVKTPEVDTPLSDISNVSGSSTQAFSSGNRTFSLDSRSSISTTEFKSSSYPDSRLSMSTGPRSSTEFASSSLSISSPSSGSLNGSYFNSSLRTRDDRPRSKARRRSPRGNAEEKAAINIRAEEFWKLVEEYDWSATPLGPREDWKDAIDPVLSITFESRSADSVWLGPEFNLIYNKKYTQLVDHPACFGKPAKQVWSGVWSQVEPIANLAMAGTPTYREKELFLIKKYGPYDKFEEGYQTWRYVPIKGKDGSILGLFNQSIDVTGTVLLERRIATTRDLSEQMLLARSLKEYFEITADVLDQNKADAPFALFYRVQMTDNDGPNLNVAATLECTTGVPDGHPSAQEKIIITLPTKHRANFPNSDRLSSPTLSAISALSSGSNRIIHTVAEGSQWPIARALNTRQCVMVDNCEELIRGYPISQWDELPYAAIVVPICSDGSVDIPDAVLILGLNVRRPYDDEYDNWINSIRSHLTSSIISVKAYEAEQKVADDNARMEKAKAAWFRGAAHDLRSPLTLISGPVADVLDSTLTVTQRQALSTAQRNIERLMRLVNALMDFSRLEAGRMEGRFVPTDLGEYVTELASLFRPAVERLGMQFTIDVQPSDELVYIDPSLFETVISNIIGNALKYTDSGSITVRVRYSDHAEVSVIDTGVGIPQDELDQVTDWYHRATNAIHTGTQGSGLGLALAKELLRLHQGELIVQSQTTEESGGPHGSTFTARIPLSFQPTLPPTSLPRSPGNFGKYGMEVANEAVRWTRDAEEMSESLTESVSGTESTSKFSEAFLFEKSDVILVVDDNLDMRNYIKRIFAPYCKVKEASNGHEAFEMAVAKPPQLILSDMAMPKMNGMELLVKIKEHPDTRLTPIVLLSAIADAESRVEALLKGAEDYLAKPFKPKELVARVHLHLQVGKKRANLEKLYAERETELTVLSDSCPIGIIRGDSAGSLTYANAAWWELSGIPETESPDVWPDWVDPETRKRLLGEWTGWLSSDRAELRTAFRWSNGRSCQAIMIRLDQIKPGLSGVMGCLVDVTHEEQRLVEAEERRKAAEESKYQQELLIDLTSHEIRTPVSAILQCSSLVKENLVALKEQLSSSGSVGFVPSPGLLEDLEEDVEALESIYQCGLVQERIAGDVLSLARIQLDMLSLHDIEMDLRREAKKVLSVFASEAKMKKIDLNLEFGQTLEMSRVMSIKTDPVRLGQVVTNLISNAIRFTASSDIRRITVKYDVSFVGPSDESCALPNAINIPNTVPAMEDTPIWLFVSVMDTGPGMSPKELAVLFQRFAQGNKMIHTKYGGSGLGLFICRKITELLGGRIEVLSQLGQGTVFRFFIKTRTVAPPSALASYMAAISLNSSGMASSFLMTPSSSVASSRASSASSAATPPLDGGSEHILIVEDNIINQTVLKRQIVKAGLTCDVANNGLEALNLIRETQRQARRGGPNRKKLYDVVLMDLEMPVMDGLTAIKEIRQAESAGTMQRNMVMALTGNARQGQIDQALAAGMDDVVIKPYVLSDLLKKIRAMKVKRAELGFGEEV</sequence>
<feature type="compositionally biased region" description="Polar residues" evidence="3">
    <location>
        <begin position="239"/>
        <end position="248"/>
    </location>
</feature>
<dbReference type="Pfam" id="PF02518">
    <property type="entry name" value="HATPase_c"/>
    <property type="match status" value="2"/>
</dbReference>
<feature type="modified residue" description="4-aspartylphosphate" evidence="2">
    <location>
        <position position="996"/>
    </location>
</feature>
<dbReference type="SUPFAM" id="SSF55785">
    <property type="entry name" value="PYP-like sensor domain (PAS domain)"/>
    <property type="match status" value="1"/>
</dbReference>
<dbReference type="EMBL" id="JBCAWK010000004">
    <property type="protein sequence ID" value="KAK8861422.1"/>
    <property type="molecule type" value="Genomic_DNA"/>
</dbReference>
<feature type="domain" description="Response regulatory" evidence="5">
    <location>
        <begin position="948"/>
        <end position="1063"/>
    </location>
</feature>
<feature type="domain" description="Response regulatory" evidence="5">
    <location>
        <begin position="1546"/>
        <end position="1678"/>
    </location>
</feature>
<dbReference type="InterPro" id="IPR011006">
    <property type="entry name" value="CheY-like_superfamily"/>
</dbReference>
<dbReference type="FunFam" id="1.10.287.130:FF:000079">
    <property type="entry name" value="Unplaced genomic scaffold supercont1.240, whole genome shotgun sequence"/>
    <property type="match status" value="1"/>
</dbReference>
<evidence type="ECO:0000259" key="5">
    <source>
        <dbReference type="PROSITE" id="PS50110"/>
    </source>
</evidence>
<keyword evidence="7" id="KW-1185">Reference proteome</keyword>
<reference evidence="6 7" key="1">
    <citation type="journal article" date="2024" name="bioRxiv">
        <title>Comparative genomics of Cryptococcus and Kwoniella reveals pathogenesis evolution and contrasting karyotype dynamics via intercentromeric recombination or chromosome fusion.</title>
        <authorList>
            <person name="Coelho M.A."/>
            <person name="David-Palma M."/>
            <person name="Shea T."/>
            <person name="Bowers K."/>
            <person name="McGinley-Smith S."/>
            <person name="Mohammad A.W."/>
            <person name="Gnirke A."/>
            <person name="Yurkov A.M."/>
            <person name="Nowrousian M."/>
            <person name="Sun S."/>
            <person name="Cuomo C.A."/>
            <person name="Heitman J."/>
        </authorList>
    </citation>
    <scope>NUCLEOTIDE SEQUENCE [LARGE SCALE GENOMIC DNA]</scope>
    <source>
        <strain evidence="6 7">CBS 13917</strain>
    </source>
</reference>
<protein>
    <submittedName>
        <fullName evidence="6">Uncharacterized protein</fullName>
    </submittedName>
</protein>
<dbReference type="InterPro" id="IPR004358">
    <property type="entry name" value="Sig_transdc_His_kin-like_C"/>
</dbReference>
<feature type="domain" description="Histidine kinase" evidence="4">
    <location>
        <begin position="663"/>
        <end position="883"/>
    </location>
</feature>
<dbReference type="PROSITE" id="PS50109">
    <property type="entry name" value="HIS_KIN"/>
    <property type="match status" value="2"/>
</dbReference>
<dbReference type="Gene3D" id="3.30.565.10">
    <property type="entry name" value="Histidine kinase-like ATPase, C-terminal domain"/>
    <property type="match status" value="2"/>
</dbReference>
<comment type="caution">
    <text evidence="6">The sequence shown here is derived from an EMBL/GenBank/DDBJ whole genome shotgun (WGS) entry which is preliminary data.</text>
</comment>